<evidence type="ECO:0000313" key="3">
    <source>
        <dbReference type="Proteomes" id="UP001218188"/>
    </source>
</evidence>
<dbReference type="Proteomes" id="UP001218188">
    <property type="component" value="Unassembled WGS sequence"/>
</dbReference>
<reference evidence="2" key="1">
    <citation type="submission" date="2023-03" db="EMBL/GenBank/DDBJ databases">
        <title>Massive genome expansion in bonnet fungi (Mycena s.s.) driven by repeated elements and novel gene families across ecological guilds.</title>
        <authorList>
            <consortium name="Lawrence Berkeley National Laboratory"/>
            <person name="Harder C.B."/>
            <person name="Miyauchi S."/>
            <person name="Viragh M."/>
            <person name="Kuo A."/>
            <person name="Thoen E."/>
            <person name="Andreopoulos B."/>
            <person name="Lu D."/>
            <person name="Skrede I."/>
            <person name="Drula E."/>
            <person name="Henrissat B."/>
            <person name="Morin E."/>
            <person name="Kohler A."/>
            <person name="Barry K."/>
            <person name="LaButti K."/>
            <person name="Morin E."/>
            <person name="Salamov A."/>
            <person name="Lipzen A."/>
            <person name="Mereny Z."/>
            <person name="Hegedus B."/>
            <person name="Baldrian P."/>
            <person name="Stursova M."/>
            <person name="Weitz H."/>
            <person name="Taylor A."/>
            <person name="Grigoriev I.V."/>
            <person name="Nagy L.G."/>
            <person name="Martin F."/>
            <person name="Kauserud H."/>
        </authorList>
    </citation>
    <scope>NUCLEOTIDE SEQUENCE</scope>
    <source>
        <strain evidence="2">CBHHK200</strain>
    </source>
</reference>
<evidence type="ECO:0000313" key="2">
    <source>
        <dbReference type="EMBL" id="KAJ7032325.1"/>
    </source>
</evidence>
<feature type="region of interest" description="Disordered" evidence="1">
    <location>
        <begin position="96"/>
        <end position="117"/>
    </location>
</feature>
<evidence type="ECO:0000256" key="1">
    <source>
        <dbReference type="SAM" id="MobiDB-lite"/>
    </source>
</evidence>
<name>A0AAD6SRI0_9AGAR</name>
<accession>A0AAD6SRI0</accession>
<comment type="caution">
    <text evidence="2">The sequence shown here is derived from an EMBL/GenBank/DDBJ whole genome shotgun (WGS) entry which is preliminary data.</text>
</comment>
<dbReference type="AlphaFoldDB" id="A0AAD6SRI0"/>
<feature type="compositionally biased region" description="Basic and acidic residues" evidence="1">
    <location>
        <begin position="102"/>
        <end position="111"/>
    </location>
</feature>
<keyword evidence="3" id="KW-1185">Reference proteome</keyword>
<proteinExistence type="predicted"/>
<sequence length="289" mass="31856">MPAVQTNTPEAAEILAAIRVICNRLYHLIMPLSISHFEWSMMEFCGLQNNVVVFGGLEPGPTSCQTNASSAANVYNLPGVEKAAAKLPQFRGIDEASTSAHDSPEVDKEAEPSASTTIDNADANDIFQMFRRAAHLDDSIGPQGKPHLDPKDDWLWFTLFALLFRLPPGSDMGAFLWLRGGIYLREMDCYLLFTAFKGQDIHTGSAPSYVKQLMDAMISMELATSLFQQFGDQIRCGYVMYPSSAATTHSTPHLYTPSTRFIHSPADPRDSTQRYYMTSDGAANVLGDL</sequence>
<gene>
    <name evidence="2" type="ORF">C8F04DRAFT_1262078</name>
</gene>
<dbReference type="EMBL" id="JARJCM010000074">
    <property type="protein sequence ID" value="KAJ7032325.1"/>
    <property type="molecule type" value="Genomic_DNA"/>
</dbReference>
<organism evidence="2 3">
    <name type="scientific">Mycena alexandri</name>
    <dbReference type="NCBI Taxonomy" id="1745969"/>
    <lineage>
        <taxon>Eukaryota</taxon>
        <taxon>Fungi</taxon>
        <taxon>Dikarya</taxon>
        <taxon>Basidiomycota</taxon>
        <taxon>Agaricomycotina</taxon>
        <taxon>Agaricomycetes</taxon>
        <taxon>Agaricomycetidae</taxon>
        <taxon>Agaricales</taxon>
        <taxon>Marasmiineae</taxon>
        <taxon>Mycenaceae</taxon>
        <taxon>Mycena</taxon>
    </lineage>
</organism>
<protein>
    <submittedName>
        <fullName evidence="2">Uncharacterized protein</fullName>
    </submittedName>
</protein>